<evidence type="ECO:0000313" key="1">
    <source>
        <dbReference type="EMBL" id="GBM56719.1"/>
    </source>
</evidence>
<protein>
    <submittedName>
        <fullName evidence="1">Histone-lysine N-methyltransferase SETMAR</fullName>
    </submittedName>
</protein>
<dbReference type="OrthoDB" id="10017160at2759"/>
<dbReference type="PANTHER" id="PTHR46060">
    <property type="entry name" value="MARINER MOS1 TRANSPOSASE-LIKE PROTEIN"/>
    <property type="match status" value="1"/>
</dbReference>
<gene>
    <name evidence="1" type="primary">SETMAR_100</name>
    <name evidence="2" type="synonym">SETMAR_197</name>
    <name evidence="1" type="ORF">AVEN_164318_1</name>
    <name evidence="2" type="ORF">AVEN_212192_1</name>
</gene>
<keyword evidence="1" id="KW-0808">Transferase</keyword>
<keyword evidence="1" id="KW-0489">Methyltransferase</keyword>
<dbReference type="GO" id="GO:0032259">
    <property type="term" value="P:methylation"/>
    <property type="evidence" value="ECO:0007669"/>
    <property type="project" value="UniProtKB-KW"/>
</dbReference>
<proteinExistence type="predicted"/>
<dbReference type="GO" id="GO:0003676">
    <property type="term" value="F:nucleic acid binding"/>
    <property type="evidence" value="ECO:0007669"/>
    <property type="project" value="InterPro"/>
</dbReference>
<sequence length="157" mass="18471">MCTTNANRYCETLRKLRRAIQNRRRGMFSRLIALLHDNSRLHTAVATQELLDQFGWEIFDHPPYSPDLATSDFHLFLKLKEILGGKRFGNDEELENAVTAWLNELMAVEFDMRILKLVDRYDKCLNVGGDYGEKRRELQVCNRIVFPINIVFFILYN</sequence>
<dbReference type="PANTHER" id="PTHR46060:SF1">
    <property type="entry name" value="MARINER MOS1 TRANSPOSASE-LIKE PROTEIN"/>
    <property type="match status" value="1"/>
</dbReference>
<organism evidence="1 3">
    <name type="scientific">Araneus ventricosus</name>
    <name type="common">Orbweaver spider</name>
    <name type="synonym">Epeira ventricosa</name>
    <dbReference type="NCBI Taxonomy" id="182803"/>
    <lineage>
        <taxon>Eukaryota</taxon>
        <taxon>Metazoa</taxon>
        <taxon>Ecdysozoa</taxon>
        <taxon>Arthropoda</taxon>
        <taxon>Chelicerata</taxon>
        <taxon>Arachnida</taxon>
        <taxon>Araneae</taxon>
        <taxon>Araneomorphae</taxon>
        <taxon>Entelegynae</taxon>
        <taxon>Araneoidea</taxon>
        <taxon>Araneidae</taxon>
        <taxon>Araneus</taxon>
    </lineage>
</organism>
<dbReference type="AlphaFoldDB" id="A0A4Y2GV33"/>
<dbReference type="GO" id="GO:0008168">
    <property type="term" value="F:methyltransferase activity"/>
    <property type="evidence" value="ECO:0007669"/>
    <property type="project" value="UniProtKB-KW"/>
</dbReference>
<name>A0A4Y2GV33_ARAVE</name>
<dbReference type="EMBL" id="BGPR01179107">
    <property type="protein sequence ID" value="GBM56742.1"/>
    <property type="molecule type" value="Genomic_DNA"/>
</dbReference>
<dbReference type="Proteomes" id="UP000499080">
    <property type="component" value="Unassembled WGS sequence"/>
</dbReference>
<evidence type="ECO:0000313" key="2">
    <source>
        <dbReference type="EMBL" id="GBM56742.1"/>
    </source>
</evidence>
<dbReference type="EMBL" id="BGPR01179099">
    <property type="protein sequence ID" value="GBM56719.1"/>
    <property type="molecule type" value="Genomic_DNA"/>
</dbReference>
<keyword evidence="3" id="KW-1185">Reference proteome</keyword>
<dbReference type="InterPro" id="IPR052709">
    <property type="entry name" value="Transposase-MT_Hybrid"/>
</dbReference>
<comment type="caution">
    <text evidence="1">The sequence shown here is derived from an EMBL/GenBank/DDBJ whole genome shotgun (WGS) entry which is preliminary data.</text>
</comment>
<evidence type="ECO:0000313" key="3">
    <source>
        <dbReference type="Proteomes" id="UP000499080"/>
    </source>
</evidence>
<accession>A0A4Y2GV33</accession>
<dbReference type="InterPro" id="IPR036397">
    <property type="entry name" value="RNaseH_sf"/>
</dbReference>
<dbReference type="Gene3D" id="3.30.420.10">
    <property type="entry name" value="Ribonuclease H-like superfamily/Ribonuclease H"/>
    <property type="match status" value="1"/>
</dbReference>
<reference evidence="1 3" key="1">
    <citation type="journal article" date="2019" name="Sci. Rep.">
        <title>Orb-weaving spider Araneus ventricosus genome elucidates the spidroin gene catalogue.</title>
        <authorList>
            <person name="Kono N."/>
            <person name="Nakamura H."/>
            <person name="Ohtoshi R."/>
            <person name="Moran D.A.P."/>
            <person name="Shinohara A."/>
            <person name="Yoshida Y."/>
            <person name="Fujiwara M."/>
            <person name="Mori M."/>
            <person name="Tomita M."/>
            <person name="Arakawa K."/>
        </authorList>
    </citation>
    <scope>NUCLEOTIDE SEQUENCE [LARGE SCALE GENOMIC DNA]</scope>
</reference>